<evidence type="ECO:0000313" key="6">
    <source>
        <dbReference type="Proteomes" id="UP000271098"/>
    </source>
</evidence>
<dbReference type="InterPro" id="IPR036259">
    <property type="entry name" value="MFS_trans_sf"/>
</dbReference>
<evidence type="ECO:0000256" key="3">
    <source>
        <dbReference type="SAM" id="Phobius"/>
    </source>
</evidence>
<name>A0A183D516_9BILA</name>
<evidence type="ECO:0000256" key="2">
    <source>
        <dbReference type="SAM" id="MobiDB-lite"/>
    </source>
</evidence>
<feature type="compositionally biased region" description="Basic and acidic residues" evidence="2">
    <location>
        <begin position="168"/>
        <end position="184"/>
    </location>
</feature>
<dbReference type="InterPro" id="IPR020846">
    <property type="entry name" value="MFS_dom"/>
</dbReference>
<keyword evidence="3" id="KW-0812">Transmembrane</keyword>
<feature type="transmembrane region" description="Helical" evidence="3">
    <location>
        <begin position="48"/>
        <end position="70"/>
    </location>
</feature>
<reference evidence="7" key="1">
    <citation type="submission" date="2016-06" db="UniProtKB">
        <authorList>
            <consortium name="WormBaseParasite"/>
        </authorList>
    </citation>
    <scope>IDENTIFICATION</scope>
</reference>
<dbReference type="PROSITE" id="PS50850">
    <property type="entry name" value="MFS"/>
    <property type="match status" value="1"/>
</dbReference>
<feature type="compositionally biased region" description="Polar residues" evidence="2">
    <location>
        <begin position="119"/>
        <end position="132"/>
    </location>
</feature>
<evidence type="ECO:0000259" key="4">
    <source>
        <dbReference type="PROSITE" id="PS50850"/>
    </source>
</evidence>
<keyword evidence="3" id="KW-1133">Transmembrane helix</keyword>
<dbReference type="GO" id="GO:0022857">
    <property type="term" value="F:transmembrane transporter activity"/>
    <property type="evidence" value="ECO:0007669"/>
    <property type="project" value="InterPro"/>
</dbReference>
<reference evidence="5 6" key="2">
    <citation type="submission" date="2018-11" db="EMBL/GenBank/DDBJ databases">
        <authorList>
            <consortium name="Pathogen Informatics"/>
        </authorList>
    </citation>
    <scope>NUCLEOTIDE SEQUENCE [LARGE SCALE GENOMIC DNA]</scope>
</reference>
<dbReference type="Proteomes" id="UP000271098">
    <property type="component" value="Unassembled WGS sequence"/>
</dbReference>
<feature type="compositionally biased region" description="Basic and acidic residues" evidence="2">
    <location>
        <begin position="135"/>
        <end position="161"/>
    </location>
</feature>
<dbReference type="SUPFAM" id="SSF103473">
    <property type="entry name" value="MFS general substrate transporter"/>
    <property type="match status" value="1"/>
</dbReference>
<feature type="transmembrane region" description="Helical" evidence="3">
    <location>
        <begin position="82"/>
        <end position="101"/>
    </location>
</feature>
<feature type="transmembrane region" description="Helical" evidence="3">
    <location>
        <begin position="12"/>
        <end position="36"/>
    </location>
</feature>
<keyword evidence="3" id="KW-0472">Membrane</keyword>
<dbReference type="WBParaSite" id="GPUH_0000381401-mRNA-1">
    <property type="protein sequence ID" value="GPUH_0000381401-mRNA-1"/>
    <property type="gene ID" value="GPUH_0000381401"/>
</dbReference>
<dbReference type="OrthoDB" id="3936150at2759"/>
<keyword evidence="6" id="KW-1185">Reference proteome</keyword>
<accession>A0A183D516</accession>
<organism evidence="7">
    <name type="scientific">Gongylonema pulchrum</name>
    <dbReference type="NCBI Taxonomy" id="637853"/>
    <lineage>
        <taxon>Eukaryota</taxon>
        <taxon>Metazoa</taxon>
        <taxon>Ecdysozoa</taxon>
        <taxon>Nematoda</taxon>
        <taxon>Chromadorea</taxon>
        <taxon>Rhabditida</taxon>
        <taxon>Spirurina</taxon>
        <taxon>Spiruromorpha</taxon>
        <taxon>Spiruroidea</taxon>
        <taxon>Gongylonematidae</taxon>
        <taxon>Gongylonema</taxon>
    </lineage>
</organism>
<feature type="region of interest" description="Disordered" evidence="2">
    <location>
        <begin position="109"/>
        <end position="184"/>
    </location>
</feature>
<evidence type="ECO:0000256" key="1">
    <source>
        <dbReference type="ARBA" id="ARBA00004141"/>
    </source>
</evidence>
<evidence type="ECO:0000313" key="7">
    <source>
        <dbReference type="WBParaSite" id="GPUH_0000381401-mRNA-1"/>
    </source>
</evidence>
<gene>
    <name evidence="5" type="ORF">GPUH_LOCUS3808</name>
</gene>
<protein>
    <submittedName>
        <fullName evidence="7">MFS domain-containing protein</fullName>
    </submittedName>
</protein>
<dbReference type="EMBL" id="UYRT01006765">
    <property type="protein sequence ID" value="VDK41058.1"/>
    <property type="molecule type" value="Genomic_DNA"/>
</dbReference>
<comment type="subcellular location">
    <subcellularLocation>
        <location evidence="1">Membrane</location>
        <topology evidence="1">Multi-pass membrane protein</topology>
    </subcellularLocation>
</comment>
<feature type="domain" description="Major facilitator superfamily (MFS) profile" evidence="4">
    <location>
        <begin position="1"/>
        <end position="106"/>
    </location>
</feature>
<dbReference type="AlphaFoldDB" id="A0A183D516"/>
<dbReference type="Gene3D" id="1.20.1250.20">
    <property type="entry name" value="MFS general substrate transporter like domains"/>
    <property type="match status" value="1"/>
</dbReference>
<sequence>MNGSGDPTIRIIVAFTRYACLLAAAMCTEVFVLNAVQPSELFPTPVRSAGIAFIQIFNRLGTIVSPLVFIPVSITSKHWPPAPFLLMLLTSTTDFLLYFFLIPETRGKKLPDHMPGETDSASENRSTSTTVTKGGDTKETNKESKQETNKETGKETKDESRNTGSKGESNEGDKKSKEGEKREK</sequence>
<proteinExistence type="predicted"/>
<evidence type="ECO:0000313" key="5">
    <source>
        <dbReference type="EMBL" id="VDK41058.1"/>
    </source>
</evidence>
<dbReference type="GO" id="GO:0016020">
    <property type="term" value="C:membrane"/>
    <property type="evidence" value="ECO:0007669"/>
    <property type="project" value="UniProtKB-SubCell"/>
</dbReference>